<keyword evidence="1" id="KW-1133">Transmembrane helix</keyword>
<dbReference type="SUPFAM" id="SSF48452">
    <property type="entry name" value="TPR-like"/>
    <property type="match status" value="1"/>
</dbReference>
<dbReference type="EMBL" id="CP012672">
    <property type="protein sequence ID" value="AUX36648.1"/>
    <property type="molecule type" value="Genomic_DNA"/>
</dbReference>
<protein>
    <recommendedName>
        <fullName evidence="5">PEGA domain-containing protein</fullName>
    </recommendedName>
</protein>
<gene>
    <name evidence="3" type="ORF">SOCE836_088560</name>
</gene>
<accession>A0A4P2R1W0</accession>
<feature type="chain" id="PRO_5020988222" description="PEGA domain-containing protein" evidence="2">
    <location>
        <begin position="22"/>
        <end position="320"/>
    </location>
</feature>
<feature type="transmembrane region" description="Helical" evidence="1">
    <location>
        <begin position="260"/>
        <end position="284"/>
    </location>
</feature>
<organism evidence="3 4">
    <name type="scientific">Sorangium cellulosum</name>
    <name type="common">Polyangium cellulosum</name>
    <dbReference type="NCBI Taxonomy" id="56"/>
    <lineage>
        <taxon>Bacteria</taxon>
        <taxon>Pseudomonadati</taxon>
        <taxon>Myxococcota</taxon>
        <taxon>Polyangia</taxon>
        <taxon>Polyangiales</taxon>
        <taxon>Polyangiaceae</taxon>
        <taxon>Sorangium</taxon>
    </lineage>
</organism>
<sequence>MRKPFLKYAPLFLLCSMVVLAPGVATATGKARLVPTSPTDAPAATSSAGERAAQLYREGNRFYDEARFVEAEARYQAAWDLQQSFDVAGNLGNVELEVNQHREAAEHLLYALNTFPLGEKEEKKRFLEQRLAEAKAHVGTLRIRVNVDDAEVLIDGKLIGHSPLEAQVFVDPGKRTIEARRSGARTSTSLLVARGSDQSIALSLDAGSNLPLVVAGGAVGLLGVASGVTFAILSTAKGKSAAAEPSPSQRRSDLRDSQTTLANISLWSFIGGGAVLAGTAVYALSTSSRTLPAPRTGLTRIHAVPLVTADAKGLLVGASF</sequence>
<dbReference type="Gene3D" id="1.25.40.10">
    <property type="entry name" value="Tetratricopeptide repeat domain"/>
    <property type="match status" value="1"/>
</dbReference>
<dbReference type="Proteomes" id="UP000295497">
    <property type="component" value="Chromosome"/>
</dbReference>
<dbReference type="InterPro" id="IPR011990">
    <property type="entry name" value="TPR-like_helical_dom_sf"/>
</dbReference>
<proteinExistence type="predicted"/>
<dbReference type="AlphaFoldDB" id="A0A4P2R1W0"/>
<evidence type="ECO:0000256" key="1">
    <source>
        <dbReference type="SAM" id="Phobius"/>
    </source>
</evidence>
<keyword evidence="2" id="KW-0732">Signal</keyword>
<keyword evidence="1" id="KW-0472">Membrane</keyword>
<reference evidence="3 4" key="1">
    <citation type="submission" date="2015-09" db="EMBL/GenBank/DDBJ databases">
        <title>Sorangium comparison.</title>
        <authorList>
            <person name="Zaburannyi N."/>
            <person name="Bunk B."/>
            <person name="Overmann J."/>
            <person name="Mueller R."/>
        </authorList>
    </citation>
    <scope>NUCLEOTIDE SEQUENCE [LARGE SCALE GENOMIC DNA]</scope>
    <source>
        <strain evidence="3 4">So ce836</strain>
    </source>
</reference>
<evidence type="ECO:0008006" key="5">
    <source>
        <dbReference type="Google" id="ProtNLM"/>
    </source>
</evidence>
<keyword evidence="1" id="KW-0812">Transmembrane</keyword>
<feature type="transmembrane region" description="Helical" evidence="1">
    <location>
        <begin position="210"/>
        <end position="233"/>
    </location>
</feature>
<feature type="signal peptide" evidence="2">
    <location>
        <begin position="1"/>
        <end position="21"/>
    </location>
</feature>
<evidence type="ECO:0000313" key="3">
    <source>
        <dbReference type="EMBL" id="AUX36648.1"/>
    </source>
</evidence>
<name>A0A4P2R1W0_SORCE</name>
<evidence type="ECO:0000313" key="4">
    <source>
        <dbReference type="Proteomes" id="UP000295497"/>
    </source>
</evidence>
<evidence type="ECO:0000256" key="2">
    <source>
        <dbReference type="SAM" id="SignalP"/>
    </source>
</evidence>